<dbReference type="PANTHER" id="PTHR10803:SF26">
    <property type="entry name" value="ANION TRANSPORTER ATPASE-RELATED"/>
    <property type="match status" value="1"/>
</dbReference>
<evidence type="ECO:0000313" key="2">
    <source>
        <dbReference type="EMBL" id="UTI66467.1"/>
    </source>
</evidence>
<keyword evidence="3" id="KW-1185">Reference proteome</keyword>
<accession>A0ABY5DZZ1</accession>
<dbReference type="RefSeq" id="WP_254573138.1">
    <property type="nucleotide sequence ID" value="NZ_CP098502.1"/>
</dbReference>
<name>A0ABY5DZZ1_9ACTN</name>
<evidence type="ECO:0000259" key="1">
    <source>
        <dbReference type="SMART" id="SM00382"/>
    </source>
</evidence>
<dbReference type="CDD" id="cd02035">
    <property type="entry name" value="ArsA"/>
    <property type="match status" value="1"/>
</dbReference>
<dbReference type="SUPFAM" id="SSF52540">
    <property type="entry name" value="P-loop containing nucleoside triphosphate hydrolases"/>
    <property type="match status" value="1"/>
</dbReference>
<reference evidence="2 3" key="1">
    <citation type="submission" date="2022-06" db="EMBL/GenBank/DDBJ databases">
        <title>Paraconexibacter antarcticus.</title>
        <authorList>
            <person name="Kim C.S."/>
        </authorList>
    </citation>
    <scope>NUCLEOTIDE SEQUENCE [LARGE SCALE GENOMIC DNA]</scope>
    <source>
        <strain evidence="2 3">02-257</strain>
    </source>
</reference>
<sequence>MTSLAETLEGRRAVIVAGSGGVGKTTTSAAIGLGLAAAGKRVCVITIDPAKRLADALGLEELGNEPRQVDPSRFREHGIEVTGELWAMMLDAKRTFDDLIERLAPDEKSRDEILENRIYQELSSAVAGSQEFTAIAKLYDLDRDGGFDVLILDTPPSRNALDFLDAPDRLTNFFEGRALKVFLAPTGIAAKVVGRGTSVVFAVLRKVTGVDLLDDVSVFFRALSGIMDGFRERAAGVKKLLADPSTTFLIVSSPQPEPIEEAIHFAGKLREARHRIGALIVNRVDPGVADPDPPDAAALASLEAELTEELGAPLARKVARTMADARVLADRDAASIAHLMDALGESGALLVPQLDDDVHDLEGLVHVGRHLFADDAERRRLMLAAAGLAA</sequence>
<dbReference type="Pfam" id="PF02374">
    <property type="entry name" value="ArsA_ATPase"/>
    <property type="match status" value="1"/>
</dbReference>
<dbReference type="InterPro" id="IPR025723">
    <property type="entry name" value="ArsA/GET3_ATPase-like"/>
</dbReference>
<dbReference type="Proteomes" id="UP001056035">
    <property type="component" value="Chromosome"/>
</dbReference>
<dbReference type="InterPro" id="IPR003593">
    <property type="entry name" value="AAA+_ATPase"/>
</dbReference>
<proteinExistence type="predicted"/>
<gene>
    <name evidence="2" type="ORF">NBH00_09705</name>
</gene>
<organism evidence="2 3">
    <name type="scientific">Paraconexibacter antarcticus</name>
    <dbReference type="NCBI Taxonomy" id="2949664"/>
    <lineage>
        <taxon>Bacteria</taxon>
        <taxon>Bacillati</taxon>
        <taxon>Actinomycetota</taxon>
        <taxon>Thermoleophilia</taxon>
        <taxon>Solirubrobacterales</taxon>
        <taxon>Paraconexibacteraceae</taxon>
        <taxon>Paraconexibacter</taxon>
    </lineage>
</organism>
<dbReference type="PANTHER" id="PTHR10803">
    <property type="entry name" value="ARSENICAL PUMP-DRIVING ATPASE ARSENITE-TRANSLOCATING ATPASE"/>
    <property type="match status" value="1"/>
</dbReference>
<dbReference type="InterPro" id="IPR016300">
    <property type="entry name" value="ATPase_ArsA/GET3"/>
</dbReference>
<dbReference type="Gene3D" id="3.40.50.300">
    <property type="entry name" value="P-loop containing nucleotide triphosphate hydrolases"/>
    <property type="match status" value="1"/>
</dbReference>
<evidence type="ECO:0000313" key="3">
    <source>
        <dbReference type="Proteomes" id="UP001056035"/>
    </source>
</evidence>
<feature type="domain" description="AAA+ ATPase" evidence="1">
    <location>
        <begin position="10"/>
        <end position="233"/>
    </location>
</feature>
<protein>
    <submittedName>
        <fullName evidence="2">AAA family ATPase</fullName>
    </submittedName>
</protein>
<dbReference type="SMART" id="SM00382">
    <property type="entry name" value="AAA"/>
    <property type="match status" value="1"/>
</dbReference>
<dbReference type="InterPro" id="IPR027417">
    <property type="entry name" value="P-loop_NTPase"/>
</dbReference>
<dbReference type="EMBL" id="CP098502">
    <property type="protein sequence ID" value="UTI66467.1"/>
    <property type="molecule type" value="Genomic_DNA"/>
</dbReference>